<feature type="region of interest" description="Disordered" evidence="7">
    <location>
        <begin position="80"/>
        <end position="113"/>
    </location>
</feature>
<dbReference type="GO" id="GO:0034473">
    <property type="term" value="P:U1 snRNA 3'-end processing"/>
    <property type="evidence" value="ECO:0007669"/>
    <property type="project" value="TreeGrafter"/>
</dbReference>
<evidence type="ECO:0000256" key="5">
    <source>
        <dbReference type="ARBA" id="ARBA00022835"/>
    </source>
</evidence>
<dbReference type="Gene3D" id="3.30.230.70">
    <property type="entry name" value="GHMP Kinase, N-terminal domain"/>
    <property type="match status" value="1"/>
</dbReference>
<feature type="compositionally biased region" description="Low complexity" evidence="7">
    <location>
        <begin position="307"/>
        <end position="317"/>
    </location>
</feature>
<gene>
    <name evidence="8" type="ORF">G7Y89_g3117</name>
</gene>
<dbReference type="GO" id="GO:0035925">
    <property type="term" value="F:mRNA 3'-UTR AU-rich region binding"/>
    <property type="evidence" value="ECO:0007669"/>
    <property type="project" value="TreeGrafter"/>
</dbReference>
<reference evidence="8 9" key="1">
    <citation type="submission" date="2020-03" db="EMBL/GenBank/DDBJ databases">
        <title>Draft Genome Sequence of Cudoniella acicularis.</title>
        <authorList>
            <person name="Buettner E."/>
            <person name="Kellner H."/>
        </authorList>
    </citation>
    <scope>NUCLEOTIDE SEQUENCE [LARGE SCALE GENOMIC DNA]</scope>
    <source>
        <strain evidence="8 9">DSM 108380</strain>
    </source>
</reference>
<evidence type="ECO:0000256" key="2">
    <source>
        <dbReference type="ARBA" id="ARBA00004604"/>
    </source>
</evidence>
<comment type="similarity">
    <text evidence="3">Belongs to the RNase PH family.</text>
</comment>
<dbReference type="GO" id="GO:0000177">
    <property type="term" value="C:cytoplasmic exosome (RNase complex)"/>
    <property type="evidence" value="ECO:0007669"/>
    <property type="project" value="TreeGrafter"/>
</dbReference>
<evidence type="ECO:0000256" key="1">
    <source>
        <dbReference type="ARBA" id="ARBA00004496"/>
    </source>
</evidence>
<evidence type="ECO:0000256" key="6">
    <source>
        <dbReference type="ARBA" id="ARBA00042523"/>
    </source>
</evidence>
<dbReference type="InterPro" id="IPR020568">
    <property type="entry name" value="Ribosomal_Su5_D2-typ_SF"/>
</dbReference>
<proteinExistence type="inferred from homology"/>
<dbReference type="InterPro" id="IPR050590">
    <property type="entry name" value="Exosome_comp_Rrp42_subfam"/>
</dbReference>
<accession>A0A8H4RSV7</accession>
<dbReference type="GO" id="GO:0000467">
    <property type="term" value="P:exonucleolytic trimming to generate mature 3'-end of 5.8S rRNA from tricistronic rRNA transcript (SSU-rRNA, 5.8S rRNA, LSU-rRNA)"/>
    <property type="evidence" value="ECO:0007669"/>
    <property type="project" value="TreeGrafter"/>
</dbReference>
<evidence type="ECO:0000313" key="9">
    <source>
        <dbReference type="Proteomes" id="UP000566819"/>
    </source>
</evidence>
<dbReference type="OrthoDB" id="272245at2759"/>
<dbReference type="Proteomes" id="UP000566819">
    <property type="component" value="Unassembled WGS sequence"/>
</dbReference>
<dbReference type="GO" id="GO:0000176">
    <property type="term" value="C:nuclear exosome (RNase complex)"/>
    <property type="evidence" value="ECO:0007669"/>
    <property type="project" value="TreeGrafter"/>
</dbReference>
<dbReference type="InterPro" id="IPR027408">
    <property type="entry name" value="PNPase/RNase_PH_dom_sf"/>
</dbReference>
<dbReference type="GO" id="GO:0071028">
    <property type="term" value="P:nuclear mRNA surveillance"/>
    <property type="evidence" value="ECO:0007669"/>
    <property type="project" value="TreeGrafter"/>
</dbReference>
<evidence type="ECO:0000256" key="7">
    <source>
        <dbReference type="SAM" id="MobiDB-lite"/>
    </source>
</evidence>
<dbReference type="SUPFAM" id="SSF54211">
    <property type="entry name" value="Ribosomal protein S5 domain 2-like"/>
    <property type="match status" value="1"/>
</dbReference>
<dbReference type="AlphaFoldDB" id="A0A8H4RSV7"/>
<organism evidence="8 9">
    <name type="scientific">Cudoniella acicularis</name>
    <dbReference type="NCBI Taxonomy" id="354080"/>
    <lineage>
        <taxon>Eukaryota</taxon>
        <taxon>Fungi</taxon>
        <taxon>Dikarya</taxon>
        <taxon>Ascomycota</taxon>
        <taxon>Pezizomycotina</taxon>
        <taxon>Leotiomycetes</taxon>
        <taxon>Helotiales</taxon>
        <taxon>Tricladiaceae</taxon>
        <taxon>Cudoniella</taxon>
    </lineage>
</organism>
<dbReference type="GO" id="GO:0005730">
    <property type="term" value="C:nucleolus"/>
    <property type="evidence" value="ECO:0007669"/>
    <property type="project" value="UniProtKB-SubCell"/>
</dbReference>
<protein>
    <recommendedName>
        <fullName evidence="6">Ribosomal RNA-processing protein 42</fullName>
    </recommendedName>
</protein>
<dbReference type="GO" id="GO:0034475">
    <property type="term" value="P:U4 snRNA 3'-end processing"/>
    <property type="evidence" value="ECO:0007669"/>
    <property type="project" value="TreeGrafter"/>
</dbReference>
<name>A0A8H4RSV7_9HELO</name>
<feature type="compositionally biased region" description="Basic and acidic residues" evidence="7">
    <location>
        <begin position="103"/>
        <end position="113"/>
    </location>
</feature>
<dbReference type="GO" id="GO:0071038">
    <property type="term" value="P:TRAMP-dependent tRNA surveillance pathway"/>
    <property type="evidence" value="ECO:0007669"/>
    <property type="project" value="TreeGrafter"/>
</dbReference>
<feature type="region of interest" description="Disordered" evidence="7">
    <location>
        <begin position="295"/>
        <end position="338"/>
    </location>
</feature>
<dbReference type="PANTHER" id="PTHR11097:SF8">
    <property type="entry name" value="EXOSOME COMPLEX COMPONENT RRP42"/>
    <property type="match status" value="1"/>
</dbReference>
<dbReference type="PANTHER" id="PTHR11097">
    <property type="entry name" value="EXOSOME COMPLEX EXONUCLEASE RIBOSOMAL RNA PROCESSING PROTEIN"/>
    <property type="match status" value="1"/>
</dbReference>
<dbReference type="EMBL" id="JAAMPI010000148">
    <property type="protein sequence ID" value="KAF4634988.1"/>
    <property type="molecule type" value="Genomic_DNA"/>
</dbReference>
<dbReference type="GO" id="GO:0071035">
    <property type="term" value="P:nuclear polyadenylation-dependent rRNA catabolic process"/>
    <property type="evidence" value="ECO:0007669"/>
    <property type="project" value="TreeGrafter"/>
</dbReference>
<evidence type="ECO:0000256" key="3">
    <source>
        <dbReference type="ARBA" id="ARBA00006678"/>
    </source>
</evidence>
<keyword evidence="9" id="KW-1185">Reference proteome</keyword>
<comment type="caution">
    <text evidence="8">The sequence shown here is derived from an EMBL/GenBank/DDBJ whole genome shotgun (WGS) entry which is preliminary data.</text>
</comment>
<keyword evidence="5" id="KW-0271">Exosome</keyword>
<sequence length="372" mass="40691">MAPSSATQQVLLSPAELSYLHTSLSLTPPIRPDGRASTQFRPLIAETNILPGTNGSARICFADGTEAVVGIKAEVEKSRPSYSTASNIETSGNGDSNEEDEDTRMRENEAEAKQGRNEWVEVCVEIPGFRDDDSMPVFLGAMLNEALLADGAFTERLWINRRFHWKLYLDILLLSQPLSYPLPLLSLTTHLALLSTRLPKLKSEMDEDPMFDDDWDASVFLFSRESDAYTLRPPVTLLVMAVKDNIIFDPSKEELAVAEVVLAVSMAERPRSGKKVEAERDLRLLAVRTIDPPSRLTHPGVPNAINTATGGAAAGTTEQAASRREVTQEEGVWQPPRGGAKRKLIAGMIRKVLEKGGVAEEVLDGLDAVELG</sequence>
<evidence type="ECO:0000256" key="4">
    <source>
        <dbReference type="ARBA" id="ARBA00022490"/>
    </source>
</evidence>
<keyword evidence="4" id="KW-0963">Cytoplasm</keyword>
<feature type="compositionally biased region" description="Polar residues" evidence="7">
    <location>
        <begin position="80"/>
        <end position="95"/>
    </location>
</feature>
<dbReference type="GO" id="GO:0034476">
    <property type="term" value="P:U5 snRNA 3'-end processing"/>
    <property type="evidence" value="ECO:0007669"/>
    <property type="project" value="TreeGrafter"/>
</dbReference>
<dbReference type="GO" id="GO:0016075">
    <property type="term" value="P:rRNA catabolic process"/>
    <property type="evidence" value="ECO:0007669"/>
    <property type="project" value="TreeGrafter"/>
</dbReference>
<comment type="subcellular location">
    <subcellularLocation>
        <location evidence="1">Cytoplasm</location>
    </subcellularLocation>
    <subcellularLocation>
        <location evidence="2">Nucleus</location>
        <location evidence="2">Nucleolus</location>
    </subcellularLocation>
</comment>
<evidence type="ECO:0000313" key="8">
    <source>
        <dbReference type="EMBL" id="KAF4634988.1"/>
    </source>
</evidence>